<dbReference type="GO" id="GO:0016020">
    <property type="term" value="C:membrane"/>
    <property type="evidence" value="ECO:0007669"/>
    <property type="project" value="InterPro"/>
</dbReference>
<gene>
    <name evidence="6" type="ORF">NIES2119_00475</name>
</gene>
<reference evidence="6 7" key="1">
    <citation type="submission" date="2016-11" db="EMBL/GenBank/DDBJ databases">
        <title>Draft Genome Sequences of Nine Cyanobacterial Strains from Diverse Habitats.</title>
        <authorList>
            <person name="Zhu T."/>
            <person name="Hou S."/>
            <person name="Lu X."/>
            <person name="Hess W.R."/>
        </authorList>
    </citation>
    <scope>NUCLEOTIDE SEQUENCE [LARGE SCALE GENOMIC DNA]</scope>
    <source>
        <strain evidence="6 7">IAM M-71</strain>
    </source>
</reference>
<keyword evidence="2" id="KW-0732">Signal</keyword>
<evidence type="ECO:0000256" key="1">
    <source>
        <dbReference type="ARBA" id="ARBA00008769"/>
    </source>
</evidence>
<dbReference type="PROSITE" id="PS51272">
    <property type="entry name" value="SLH"/>
    <property type="match status" value="1"/>
</dbReference>
<comment type="similarity">
    <text evidence="1 2">Belongs to the OprB family.</text>
</comment>
<protein>
    <recommendedName>
        <fullName evidence="5">SLH domain-containing protein</fullName>
    </recommendedName>
</protein>
<dbReference type="InterPro" id="IPR001119">
    <property type="entry name" value="SLH_dom"/>
</dbReference>
<feature type="region of interest" description="Disordered" evidence="4">
    <location>
        <begin position="103"/>
        <end position="126"/>
    </location>
</feature>
<dbReference type="GO" id="GO:0015288">
    <property type="term" value="F:porin activity"/>
    <property type="evidence" value="ECO:0007669"/>
    <property type="project" value="InterPro"/>
</dbReference>
<proteinExistence type="inferred from homology"/>
<dbReference type="NCBIfam" id="NF033921">
    <property type="entry name" value="por_somb"/>
    <property type="match status" value="1"/>
</dbReference>
<dbReference type="Proteomes" id="UP000185860">
    <property type="component" value="Unassembled WGS sequence"/>
</dbReference>
<dbReference type="Pfam" id="PF04966">
    <property type="entry name" value="OprB"/>
    <property type="match status" value="1"/>
</dbReference>
<feature type="chain" id="PRO_5011814184" description="SLH domain-containing protein" evidence="2">
    <location>
        <begin position="29"/>
        <end position="617"/>
    </location>
</feature>
<dbReference type="GO" id="GO:0008643">
    <property type="term" value="P:carbohydrate transport"/>
    <property type="evidence" value="ECO:0007669"/>
    <property type="project" value="InterPro"/>
</dbReference>
<evidence type="ECO:0000259" key="5">
    <source>
        <dbReference type="PROSITE" id="PS51272"/>
    </source>
</evidence>
<keyword evidence="3" id="KW-0175">Coiled coil</keyword>
<organism evidence="6 7">
    <name type="scientific">[Phormidium ambiguum] IAM M-71</name>
    <dbReference type="NCBI Taxonomy" id="454136"/>
    <lineage>
        <taxon>Bacteria</taxon>
        <taxon>Bacillati</taxon>
        <taxon>Cyanobacteriota</taxon>
        <taxon>Cyanophyceae</taxon>
        <taxon>Oscillatoriophycideae</taxon>
        <taxon>Aerosakkonematales</taxon>
        <taxon>Aerosakkonemataceae</taxon>
        <taxon>Floridanema</taxon>
    </lineage>
</organism>
<dbReference type="Pfam" id="PF00395">
    <property type="entry name" value="SLH"/>
    <property type="match status" value="1"/>
</dbReference>
<dbReference type="PANTHER" id="PTHR43308:SF1">
    <property type="entry name" value="OUTER MEMBRANE PROTEIN ALPHA"/>
    <property type="match status" value="1"/>
</dbReference>
<feature type="signal peptide" evidence="2">
    <location>
        <begin position="1"/>
        <end position="28"/>
    </location>
</feature>
<dbReference type="PANTHER" id="PTHR43308">
    <property type="entry name" value="OUTER MEMBRANE PROTEIN ALPHA-RELATED"/>
    <property type="match status" value="1"/>
</dbReference>
<evidence type="ECO:0000256" key="4">
    <source>
        <dbReference type="SAM" id="MobiDB-lite"/>
    </source>
</evidence>
<feature type="coiled-coil region" evidence="3">
    <location>
        <begin position="197"/>
        <end position="231"/>
    </location>
</feature>
<dbReference type="Gene3D" id="2.40.160.180">
    <property type="entry name" value="Carbohydrate-selective porin OprB"/>
    <property type="match status" value="1"/>
</dbReference>
<comment type="caution">
    <text evidence="6">The sequence shown here is derived from an EMBL/GenBank/DDBJ whole genome shotgun (WGS) entry which is preliminary data.</text>
</comment>
<dbReference type="InterPro" id="IPR038673">
    <property type="entry name" value="OprB_sf"/>
</dbReference>
<feature type="region of interest" description="Disordered" evidence="4">
    <location>
        <begin position="63"/>
        <end position="89"/>
    </location>
</feature>
<evidence type="ECO:0000313" key="7">
    <source>
        <dbReference type="Proteomes" id="UP000185860"/>
    </source>
</evidence>
<evidence type="ECO:0000256" key="2">
    <source>
        <dbReference type="RuleBase" id="RU363072"/>
    </source>
</evidence>
<accession>A0A1U7ITL8</accession>
<dbReference type="OrthoDB" id="580845at2"/>
<dbReference type="RefSeq" id="WP_073591499.1">
    <property type="nucleotide sequence ID" value="NZ_MRCE01000001.1"/>
</dbReference>
<evidence type="ECO:0000313" key="6">
    <source>
        <dbReference type="EMBL" id="OKH40825.1"/>
    </source>
</evidence>
<dbReference type="STRING" id="454136.NIES2119_00475"/>
<feature type="domain" description="SLH" evidence="5">
    <location>
        <begin position="124"/>
        <end position="188"/>
    </location>
</feature>
<dbReference type="InterPro" id="IPR007049">
    <property type="entry name" value="Carb-sel_porin_OprB"/>
</dbReference>
<evidence type="ECO:0000256" key="3">
    <source>
        <dbReference type="SAM" id="Coils"/>
    </source>
</evidence>
<dbReference type="InterPro" id="IPR051465">
    <property type="entry name" value="Cell_Envelope_Struct_Comp"/>
</dbReference>
<sequence>MSRTLWHTLKLSPAVLSAVIIAANGAVAAENSAKPLLKENTAVTDVPVGTSPNQSNLEVATLPSTDVSSNSPNKEQVAQNTDLGNEPAVNNTLDQINQYTQEPTPAAQNGEGTEATESLDQVTSVSQLRDVDPTSWAFQALQSLVERYGCIEGYPDRTFRGNRAMTRYEFAAGLNSCLDRIQELIAALPQGIGKEDLERLRRLQEEFAAELATLRGRVDSLEARVTEVEANQFSTTTKLRGEVVFGIASVFGDERAVPSGSPRDFRDLEDNAIFGYRARLNFDASFTGKDLLRVRLQARNMTQFDRPVTGTSMTRLSYDGDSGNEVDIDDLYYRFPIGDNIRVWLIANSGEFNDTVNTLHSNFDSSSTGSISRFGRFNPIYYTVNTSSSAGAVVNFDFGSIGLDLGYLTPRANRPDNKNGLFDGEHGALAQLVLFPKGNFNVGLTYLRYYSPGSNVNVTNSTGSSFASRPFGSVATESNSFGAEMKWRVAPSFQIAGWFGYTMAEAKSGAYRGANADVINYAVSLGFPDLGAKGNFLGLLAGVPPKVTSNDLDGSFRGIAVPDNKDDDTSYHFEAFYRIKVNDNISITPGAFVILNPEHNDRNDTIWVGTVRTTFSF</sequence>
<dbReference type="AlphaFoldDB" id="A0A1U7ITL8"/>
<dbReference type="InterPro" id="IPR047684">
    <property type="entry name" value="Por_som-like"/>
</dbReference>
<name>A0A1U7ITL8_9CYAN</name>
<dbReference type="EMBL" id="MRCE01000001">
    <property type="protein sequence ID" value="OKH40825.1"/>
    <property type="molecule type" value="Genomic_DNA"/>
</dbReference>